<dbReference type="SUPFAM" id="SSF52540">
    <property type="entry name" value="P-loop containing nucleoside triphosphate hydrolases"/>
    <property type="match status" value="1"/>
</dbReference>
<evidence type="ECO:0000256" key="3">
    <source>
        <dbReference type="ARBA" id="ARBA00023242"/>
    </source>
</evidence>
<feature type="domain" description="AAA+ ATPase" evidence="5">
    <location>
        <begin position="1976"/>
        <end position="2117"/>
    </location>
</feature>
<dbReference type="SUPFAM" id="SSF47762">
    <property type="entry name" value="PAH2 domain"/>
    <property type="match status" value="4"/>
</dbReference>
<evidence type="ECO:0000256" key="4">
    <source>
        <dbReference type="PROSITE-ProRule" id="PRU00810"/>
    </source>
</evidence>
<dbReference type="InterPro" id="IPR036600">
    <property type="entry name" value="PAH_sf"/>
</dbReference>
<dbReference type="FunFam" id="1.20.1160.11:FF:000001">
    <property type="entry name" value="Paired amphipathic helix protein Sin3"/>
    <property type="match status" value="1"/>
</dbReference>
<dbReference type="Proteomes" id="UP001211907">
    <property type="component" value="Unassembled WGS sequence"/>
</dbReference>
<dbReference type="PANTHER" id="PTHR12346">
    <property type="entry name" value="SIN3B-RELATED"/>
    <property type="match status" value="1"/>
</dbReference>
<keyword evidence="2" id="KW-0678">Repressor</keyword>
<reference evidence="6" key="1">
    <citation type="submission" date="2020-05" db="EMBL/GenBank/DDBJ databases">
        <title>Phylogenomic resolution of chytrid fungi.</title>
        <authorList>
            <person name="Stajich J.E."/>
            <person name="Amses K."/>
            <person name="Simmons R."/>
            <person name="Seto K."/>
            <person name="Myers J."/>
            <person name="Bonds A."/>
            <person name="Quandt C.A."/>
            <person name="Barry K."/>
            <person name="Liu P."/>
            <person name="Grigoriev I."/>
            <person name="Longcore J.E."/>
            <person name="James T.Y."/>
        </authorList>
    </citation>
    <scope>NUCLEOTIDE SEQUENCE</scope>
    <source>
        <strain evidence="6">JEL0513</strain>
    </source>
</reference>
<dbReference type="Gene3D" id="3.40.50.300">
    <property type="entry name" value="P-loop containing nucleotide triphosphate hydrolases"/>
    <property type="match status" value="1"/>
</dbReference>
<dbReference type="GO" id="GO:0016887">
    <property type="term" value="F:ATP hydrolysis activity"/>
    <property type="evidence" value="ECO:0007669"/>
    <property type="project" value="InterPro"/>
</dbReference>
<dbReference type="GO" id="GO:0000785">
    <property type="term" value="C:chromatin"/>
    <property type="evidence" value="ECO:0007669"/>
    <property type="project" value="TreeGrafter"/>
</dbReference>
<comment type="subcellular location">
    <subcellularLocation>
        <location evidence="1 4">Nucleus</location>
    </subcellularLocation>
</comment>
<evidence type="ECO:0000313" key="7">
    <source>
        <dbReference type="Proteomes" id="UP001211907"/>
    </source>
</evidence>
<name>A0AAD5T6V3_9FUNG</name>
<dbReference type="SMART" id="SM00382">
    <property type="entry name" value="AAA"/>
    <property type="match status" value="1"/>
</dbReference>
<dbReference type="GO" id="GO:0003714">
    <property type="term" value="F:transcription corepressor activity"/>
    <property type="evidence" value="ECO:0007669"/>
    <property type="project" value="InterPro"/>
</dbReference>
<feature type="non-terminal residue" evidence="6">
    <location>
        <position position="1"/>
    </location>
</feature>
<dbReference type="PROSITE" id="PS51477">
    <property type="entry name" value="PAH"/>
    <property type="match status" value="4"/>
</dbReference>
<organism evidence="6 7">
    <name type="scientific">Physocladia obscura</name>
    <dbReference type="NCBI Taxonomy" id="109957"/>
    <lineage>
        <taxon>Eukaryota</taxon>
        <taxon>Fungi</taxon>
        <taxon>Fungi incertae sedis</taxon>
        <taxon>Chytridiomycota</taxon>
        <taxon>Chytridiomycota incertae sedis</taxon>
        <taxon>Chytridiomycetes</taxon>
        <taxon>Chytridiales</taxon>
        <taxon>Chytriomycetaceae</taxon>
        <taxon>Physocladia</taxon>
    </lineage>
</organism>
<accession>A0AAD5T6V3</accession>
<dbReference type="GO" id="GO:0005524">
    <property type="term" value="F:ATP binding"/>
    <property type="evidence" value="ECO:0007669"/>
    <property type="project" value="InterPro"/>
</dbReference>
<dbReference type="InterPro" id="IPR003822">
    <property type="entry name" value="PAH"/>
</dbReference>
<evidence type="ECO:0000256" key="2">
    <source>
        <dbReference type="ARBA" id="ARBA00022491"/>
    </source>
</evidence>
<protein>
    <submittedName>
        <fullName evidence="6">Transcriptional regulatory protein sin3</fullName>
    </submittedName>
</protein>
<evidence type="ECO:0000259" key="5">
    <source>
        <dbReference type="SMART" id="SM00382"/>
    </source>
</evidence>
<dbReference type="GO" id="GO:0000122">
    <property type="term" value="P:negative regulation of transcription by RNA polymerase II"/>
    <property type="evidence" value="ECO:0007669"/>
    <property type="project" value="TreeGrafter"/>
</dbReference>
<dbReference type="InterPro" id="IPR003959">
    <property type="entry name" value="ATPase_AAA_core"/>
</dbReference>
<dbReference type="InterPro" id="IPR027417">
    <property type="entry name" value="P-loop_NTPase"/>
</dbReference>
<dbReference type="Gene3D" id="1.20.1160.11">
    <property type="entry name" value="Paired amphipathic helix"/>
    <property type="match status" value="4"/>
</dbReference>
<gene>
    <name evidence="6" type="primary">SIN3_2</name>
    <name evidence="6" type="ORF">HK100_011661</name>
</gene>
<dbReference type="InterPro" id="IPR039774">
    <property type="entry name" value="Sin3-like"/>
</dbReference>
<dbReference type="GO" id="GO:0000118">
    <property type="term" value="C:histone deacetylase complex"/>
    <property type="evidence" value="ECO:0007669"/>
    <property type="project" value="TreeGrafter"/>
</dbReference>
<proteinExistence type="predicted"/>
<evidence type="ECO:0000256" key="1">
    <source>
        <dbReference type="ARBA" id="ARBA00004123"/>
    </source>
</evidence>
<sequence>IKTLTLSIQDISSRISIEKNLALHNASQKIAFELQQLASTIQNTSVLETVIEIVDKLPEGVVPGIENTIESEQRVELVNSLPDGVVVGVERAIEVVETVEFVDSLPEDVSVGIEQTVQIDETMEFVDNLPHDVTVGVESVVEIAESVEFMDSLPVDVIVGMKHNFQIEETVEFVGSLPDGVIAGIESVVEIVETVEFVDSLPEGVSVGIEQAVQIEETVELVGSLPDGIIAGVESIVEIVETVELVDSLPEGVVPGIKQIVQIDETVELVDSLPDGVIVSVEIVVDIVETVELVDSLPECVSAGIEQTIQIEETEELVDSLPDGVTAGVENVVEIVETVELVQSLPDGVVVGIKDTAEIVEVVEFVHNLPNGTIAGVENVVQVVESHDFVNNLPENFIADVENTIQIERTLELVSSLPDGVVAGVESILETLETVEFVGSIPEDIFVGIENIDDIVETIELVDSLPDGIIVGIENIVEIIETVDFVDSLPEDFAIGIEKIVQIDETVELVSSLPDGVIAGVEHVEEIVETVELVDSLLEGFVVGIEETIEIKETVELVNSLPEGVAAGAQNVVQIVEIVDLVDNLPDGVFVKIEDTVEVEAVETIENRTDFPEDIDDFAIGEETIEVDEEIIEIVDSLPDSVILGVKGVVVTSETFDILPASKTFKGPAAIVNFSVDATTVQTIEATEFVDKLSRNFIAGVDNAKYTKDIVEKLINNEEFDTRENLLEENAIKSIKLFSEKIEDVETIFAIKETSEIVDILPSGVIPGVERIQTAETVQYVESVLVDEIDDPESTITVVNRVEFVNNMPETYASVLETVETVEIVEIVRDLPKDFVGDDTTVVQLELTESSELVDELPTGEAAGIENIIEVIETVEVVDSLSDSFIEGEVYLTEIRETVHIVDSLPAAVTVDLADQSFEVLVIEQTVDFMDTLPSGVIIGVENTEKMITIVDSFAVGSNVAANEVFNVIPDNSNVSVFEAINIVQNVDLAQVAAVPNVVTEKSDAFQESTTETIVSRLPFEFEDGVDEVFIEETVIVEDIECDGTLIGTTYTLEETVLIKEEYIFDTENLVISIEESTTVEQSIVEFDESLINKETVTVIESTGTDISVALENIIEEFTETTVETSITEDTAVEIISDLRIKLAEREVVPSEIPGEIVEEQIAQTKVDPFTYLEQVKLAFKDDEEAYENFMDTLSDLKNQRIGTVEVIYCVISAFFENPSLVLNFNVFLPSGYRIELTDDAEDPFLVVTPRKHSVVSSTYQTFNDQDSISARIQFSGDREAVANLVALPSKNISRTSLIDAVSYLDRIKLAFADDEDSYDKFLDTLSDLKHNRIGAREVIYRVLAILFEHPSLAVDFNMFLPNGYRIDLTDDLEDPFFVYTPNRTNSIISTVTSKEFGVFAENSIDVTSAVDESEISSPRHSVIDALGYLNRVKIGTVEVIYRVISAFFENPSLVLDFNIFLPNGYRIEWTDDAEDPFFVITPQNNVSSIMSDVASQSINILQQDGDEYYVFSPVGTFEAESDMSYDVTAKSSSVIDAVGYLDKIKSVFVNDSELYDGFVDTMSDLQHQRIGVIEVIYRVLTVFFDQPSLALDFNMFLPPGYRIELTNNPQDPFLVYTPHRKNSLISTVTSRGLDIVLNENYTVASKSLAGTKSNDVGSAFDDIPSQSVEIVSELPFKISGSVVEVVIEETVAVETVDTQVELSGTVVEMVEEHIIEETQVIEKNDNASITTDAVAASIIEGLSMDINDERSEFSVQTRGSRLSVMDALAYLDKVKSVFSKQPEVYDKFLDTMSEFKLRRISTVDVIHRILNTFFEHHSLILEFNMFLPPGYYIQQSGSSNEFFIRTPHGRTNSIISDITSRDFGASAVQSTYGDEGGRVVPSEDDLEYFEIGEVVVSSSESPHREKFSEFTKIWNSQQIPSDSVKINIATFVAAGFFSKSSSSRTLLLSSPGPVGRKGSRLLEYISDSSSRFNGNGNVLLLAGAPGSGKTTLCQLLAESLELVPYRVNMADIKHTSNILGDPKNHTASIFAKIASSTSAGSMILFDDFDKLEDPTGEIAATLLKILSSPEPVFMDEYIGVQIDLFSTLFVITTTNAASLPNSFTGLSKVTTIEIPEATLPEKVEIGFFAIVPELLEQYSLVSSNAQGNIDIRKSAISTLVYKFMPAANLTALEKEIRWIISQICERVLQDEELVLVVDDSNVQEFMHSEGKVVNEIEDSEVWDSVGLGTCVWIGTAGELFSVDTMVTEADGERAFVSNHADSSEIHVGVTFAKRFLKLTRTAIYEQNAVGQSRVFVETAGLAEDGTLQAATAFAVVANVLQFAIPNRTALLCSLKLTGAIVSGNKASLATRIVKACQHGAKTVILANSAKDVWISVPVEIVRGVAPIFVKTFSELIAAFAGDE</sequence>
<dbReference type="EMBL" id="JADGJH010000749">
    <property type="protein sequence ID" value="KAJ3123257.1"/>
    <property type="molecule type" value="Genomic_DNA"/>
</dbReference>
<keyword evidence="7" id="KW-1185">Reference proteome</keyword>
<dbReference type="InterPro" id="IPR003593">
    <property type="entry name" value="AAA+_ATPase"/>
</dbReference>
<evidence type="ECO:0000313" key="6">
    <source>
        <dbReference type="EMBL" id="KAJ3123257.1"/>
    </source>
</evidence>
<dbReference type="Pfam" id="PF02671">
    <property type="entry name" value="PAH"/>
    <property type="match status" value="4"/>
</dbReference>
<keyword evidence="3 4" id="KW-0539">Nucleus</keyword>
<dbReference type="Pfam" id="PF00004">
    <property type="entry name" value="AAA"/>
    <property type="match status" value="1"/>
</dbReference>
<dbReference type="PANTHER" id="PTHR12346:SF0">
    <property type="entry name" value="SIN3A, ISOFORM G"/>
    <property type="match status" value="1"/>
</dbReference>
<comment type="caution">
    <text evidence="6">The sequence shown here is derived from an EMBL/GenBank/DDBJ whole genome shotgun (WGS) entry which is preliminary data.</text>
</comment>